<dbReference type="AlphaFoldDB" id="A0A1Y2E120"/>
<dbReference type="GeneID" id="63770234"/>
<name>A0A1Y2E120_9PEZI</name>
<dbReference type="EMBL" id="MCFJ01000006">
    <property type="protein sequence ID" value="ORY65177.1"/>
    <property type="molecule type" value="Genomic_DNA"/>
</dbReference>
<comment type="caution">
    <text evidence="1">The sequence shown here is derived from an EMBL/GenBank/DDBJ whole genome shotgun (WGS) entry which is preliminary data.</text>
</comment>
<keyword evidence="2" id="KW-1185">Reference proteome</keyword>
<dbReference type="STRING" id="1141098.A0A1Y2E120"/>
<evidence type="ECO:0000313" key="1">
    <source>
        <dbReference type="EMBL" id="ORY65177.1"/>
    </source>
</evidence>
<dbReference type="OrthoDB" id="269227at2759"/>
<dbReference type="RefSeq" id="XP_040716329.1">
    <property type="nucleotide sequence ID" value="XM_040854022.1"/>
</dbReference>
<organism evidence="1 2">
    <name type="scientific">Pseudomassariella vexata</name>
    <dbReference type="NCBI Taxonomy" id="1141098"/>
    <lineage>
        <taxon>Eukaryota</taxon>
        <taxon>Fungi</taxon>
        <taxon>Dikarya</taxon>
        <taxon>Ascomycota</taxon>
        <taxon>Pezizomycotina</taxon>
        <taxon>Sordariomycetes</taxon>
        <taxon>Xylariomycetidae</taxon>
        <taxon>Amphisphaeriales</taxon>
        <taxon>Pseudomassariaceae</taxon>
        <taxon>Pseudomassariella</taxon>
    </lineage>
</organism>
<dbReference type="Gene3D" id="3.50.50.60">
    <property type="entry name" value="FAD/NAD(P)-binding domain"/>
    <property type="match status" value="1"/>
</dbReference>
<gene>
    <name evidence="1" type="ORF">BCR38DRAFT_192676</name>
</gene>
<protein>
    <submittedName>
        <fullName evidence="1">Uncharacterized protein</fullName>
    </submittedName>
</protein>
<evidence type="ECO:0000313" key="2">
    <source>
        <dbReference type="Proteomes" id="UP000193689"/>
    </source>
</evidence>
<reference evidence="1 2" key="1">
    <citation type="submission" date="2016-07" db="EMBL/GenBank/DDBJ databases">
        <title>Pervasive Adenine N6-methylation of Active Genes in Fungi.</title>
        <authorList>
            <consortium name="DOE Joint Genome Institute"/>
            <person name="Mondo S.J."/>
            <person name="Dannebaum R.O."/>
            <person name="Kuo R.C."/>
            <person name="Labutti K."/>
            <person name="Haridas S."/>
            <person name="Kuo A."/>
            <person name="Salamov A."/>
            <person name="Ahrendt S.R."/>
            <person name="Lipzen A."/>
            <person name="Sullivan W."/>
            <person name="Andreopoulos W.B."/>
            <person name="Clum A."/>
            <person name="Lindquist E."/>
            <person name="Daum C."/>
            <person name="Ramamoorthy G.K."/>
            <person name="Gryganskyi A."/>
            <person name="Culley D."/>
            <person name="Magnuson J.K."/>
            <person name="James T.Y."/>
            <person name="O'Malley M.A."/>
            <person name="Stajich J.E."/>
            <person name="Spatafora J.W."/>
            <person name="Visel A."/>
            <person name="Grigoriev I.V."/>
        </authorList>
    </citation>
    <scope>NUCLEOTIDE SEQUENCE [LARGE SCALE GENOMIC DNA]</scope>
    <source>
        <strain evidence="1 2">CBS 129021</strain>
    </source>
</reference>
<dbReference type="InterPro" id="IPR036188">
    <property type="entry name" value="FAD/NAD-bd_sf"/>
</dbReference>
<proteinExistence type="predicted"/>
<dbReference type="SUPFAM" id="SSF51905">
    <property type="entry name" value="FAD/NAD(P)-binding domain"/>
    <property type="match status" value="1"/>
</dbReference>
<sequence length="87" mass="9259">MGASFIIDVMKPRCTRSSWSAMVVYVAGKDKLVVQGIKNSRVAECSIMPKSHGGHTQIPAYGISGKCSDFIKAAWGLSGSSSKHRSA</sequence>
<accession>A0A1Y2E120</accession>
<dbReference type="InParanoid" id="A0A1Y2E120"/>
<dbReference type="Proteomes" id="UP000193689">
    <property type="component" value="Unassembled WGS sequence"/>
</dbReference>